<dbReference type="GO" id="GO:0046872">
    <property type="term" value="F:metal ion binding"/>
    <property type="evidence" value="ECO:0007669"/>
    <property type="project" value="UniProtKB-UniRule"/>
</dbReference>
<dbReference type="InterPro" id="IPR001199">
    <property type="entry name" value="Cyt_B5-like_heme/steroid-bd"/>
</dbReference>
<dbReference type="AlphaFoldDB" id="A0A1V9XWU4"/>
<dbReference type="SMART" id="SM01117">
    <property type="entry name" value="Cyt-b5"/>
    <property type="match status" value="1"/>
</dbReference>
<dbReference type="PANTHER" id="PTHR19359:SF41">
    <property type="entry name" value="GEO08203P1"/>
    <property type="match status" value="1"/>
</dbReference>
<dbReference type="Proteomes" id="UP000192247">
    <property type="component" value="Unassembled WGS sequence"/>
</dbReference>
<comment type="similarity">
    <text evidence="4 5">Belongs to the cytochrome b5 family.</text>
</comment>
<organism evidence="7 8">
    <name type="scientific">Tropilaelaps mercedesae</name>
    <dbReference type="NCBI Taxonomy" id="418985"/>
    <lineage>
        <taxon>Eukaryota</taxon>
        <taxon>Metazoa</taxon>
        <taxon>Ecdysozoa</taxon>
        <taxon>Arthropoda</taxon>
        <taxon>Chelicerata</taxon>
        <taxon>Arachnida</taxon>
        <taxon>Acari</taxon>
        <taxon>Parasitiformes</taxon>
        <taxon>Mesostigmata</taxon>
        <taxon>Gamasina</taxon>
        <taxon>Dermanyssoidea</taxon>
        <taxon>Laelapidae</taxon>
        <taxon>Tropilaelaps</taxon>
    </lineage>
</organism>
<dbReference type="PANTHER" id="PTHR19359">
    <property type="entry name" value="CYTOCHROME B5"/>
    <property type="match status" value="1"/>
</dbReference>
<dbReference type="PRINTS" id="PR00363">
    <property type="entry name" value="CYTOCHROMEB5"/>
</dbReference>
<keyword evidence="8" id="KW-1185">Reference proteome</keyword>
<dbReference type="PROSITE" id="PS50255">
    <property type="entry name" value="CYTOCHROME_B5_2"/>
    <property type="match status" value="1"/>
</dbReference>
<evidence type="ECO:0000256" key="5">
    <source>
        <dbReference type="RuleBase" id="RU362121"/>
    </source>
</evidence>
<dbReference type="InterPro" id="IPR050668">
    <property type="entry name" value="Cytochrome_b5"/>
</dbReference>
<dbReference type="EMBL" id="MNPL01002881">
    <property type="protein sequence ID" value="OQR77911.1"/>
    <property type="molecule type" value="Genomic_DNA"/>
</dbReference>
<evidence type="ECO:0000256" key="2">
    <source>
        <dbReference type="ARBA" id="ARBA00022723"/>
    </source>
</evidence>
<evidence type="ECO:0000256" key="3">
    <source>
        <dbReference type="ARBA" id="ARBA00023004"/>
    </source>
</evidence>
<dbReference type="STRING" id="418985.A0A1V9XWU4"/>
<dbReference type="Pfam" id="PF00173">
    <property type="entry name" value="Cyt-b5"/>
    <property type="match status" value="1"/>
</dbReference>
<protein>
    <submittedName>
        <fullName evidence="7">Cytochrome b5 isoform 1-like</fullName>
    </submittedName>
</protein>
<evidence type="ECO:0000256" key="1">
    <source>
        <dbReference type="ARBA" id="ARBA00022617"/>
    </source>
</evidence>
<dbReference type="InterPro" id="IPR018506">
    <property type="entry name" value="Cyt_B5_heme-BS"/>
</dbReference>
<evidence type="ECO:0000313" key="8">
    <source>
        <dbReference type="Proteomes" id="UP000192247"/>
    </source>
</evidence>
<dbReference type="GO" id="GO:0020037">
    <property type="term" value="F:heme binding"/>
    <property type="evidence" value="ECO:0007669"/>
    <property type="project" value="UniProtKB-UniRule"/>
</dbReference>
<dbReference type="SUPFAM" id="SSF55856">
    <property type="entry name" value="Cytochrome b5-like heme/steroid binding domain"/>
    <property type="match status" value="1"/>
</dbReference>
<keyword evidence="3 5" id="KW-0408">Iron</keyword>
<dbReference type="Gene3D" id="3.10.120.10">
    <property type="entry name" value="Cytochrome b5-like heme/steroid binding domain"/>
    <property type="match status" value="1"/>
</dbReference>
<reference evidence="7 8" key="1">
    <citation type="journal article" date="2017" name="Gigascience">
        <title>Draft genome of the honey bee ectoparasitic mite, Tropilaelaps mercedesae, is shaped by the parasitic life history.</title>
        <authorList>
            <person name="Dong X."/>
            <person name="Armstrong S.D."/>
            <person name="Xia D."/>
            <person name="Makepeace B.L."/>
            <person name="Darby A.C."/>
            <person name="Kadowaki T."/>
        </authorList>
    </citation>
    <scope>NUCLEOTIDE SEQUENCE [LARGE SCALE GENOMIC DNA]</scope>
    <source>
        <strain evidence="7">Wuxi-XJTLU</strain>
    </source>
</reference>
<keyword evidence="1 5" id="KW-0349">Heme</keyword>
<name>A0A1V9XWU4_9ACAR</name>
<proteinExistence type="inferred from homology"/>
<comment type="caution">
    <text evidence="7">The sequence shown here is derived from an EMBL/GenBank/DDBJ whole genome shotgun (WGS) entry which is preliminary data.</text>
</comment>
<keyword evidence="2 5" id="KW-0479">Metal-binding</keyword>
<gene>
    <name evidence="7" type="ORF">BIW11_06759</name>
</gene>
<dbReference type="PROSITE" id="PS00191">
    <property type="entry name" value="CYTOCHROME_B5_1"/>
    <property type="match status" value="1"/>
</dbReference>
<dbReference type="InParanoid" id="A0A1V9XWU4"/>
<evidence type="ECO:0000313" key="7">
    <source>
        <dbReference type="EMBL" id="OQR77911.1"/>
    </source>
</evidence>
<dbReference type="GO" id="GO:0016020">
    <property type="term" value="C:membrane"/>
    <property type="evidence" value="ECO:0007669"/>
    <property type="project" value="TreeGrafter"/>
</dbReference>
<sequence>MSTTRLPPKKRSNGLWQLLSATKLVLEHDDLARLADLPEFTEDEVREHAFPSDCWIIINHFVYDITEFLSKHPGGSEILWEHLGHDATLAFVGSGHSRAASKMMDKFLIGRLRD</sequence>
<evidence type="ECO:0000259" key="6">
    <source>
        <dbReference type="PROSITE" id="PS50255"/>
    </source>
</evidence>
<dbReference type="InterPro" id="IPR036400">
    <property type="entry name" value="Cyt_B5-like_heme/steroid_sf"/>
</dbReference>
<feature type="domain" description="Cytochrome b5 heme-binding" evidence="6">
    <location>
        <begin position="37"/>
        <end position="113"/>
    </location>
</feature>
<evidence type="ECO:0000256" key="4">
    <source>
        <dbReference type="ARBA" id="ARBA00038168"/>
    </source>
</evidence>
<accession>A0A1V9XWU4</accession>
<dbReference type="OrthoDB" id="260519at2759"/>